<dbReference type="Proteomes" id="UP000694680">
    <property type="component" value="Chromosome 14"/>
</dbReference>
<accession>A0A8C5NC14</accession>
<dbReference type="CDD" id="cd00063">
    <property type="entry name" value="FN3"/>
    <property type="match status" value="1"/>
</dbReference>
<dbReference type="PANTHER" id="PTHR48485">
    <property type="entry name" value="INTERLEUKIN-12 SUBUNIT BETA-RELATED"/>
    <property type="match status" value="1"/>
</dbReference>
<keyword evidence="7" id="KW-1185">Reference proteome</keyword>
<dbReference type="Gene3D" id="2.60.40.10">
    <property type="entry name" value="Immunoglobulins"/>
    <property type="match status" value="2"/>
</dbReference>
<organism evidence="6 7">
    <name type="scientific">Gouania willdenowi</name>
    <name type="common">Blunt-snouted clingfish</name>
    <name type="synonym">Lepadogaster willdenowi</name>
    <dbReference type="NCBI Taxonomy" id="441366"/>
    <lineage>
        <taxon>Eukaryota</taxon>
        <taxon>Metazoa</taxon>
        <taxon>Chordata</taxon>
        <taxon>Craniata</taxon>
        <taxon>Vertebrata</taxon>
        <taxon>Euteleostomi</taxon>
        <taxon>Actinopterygii</taxon>
        <taxon>Neopterygii</taxon>
        <taxon>Teleostei</taxon>
        <taxon>Neoteleostei</taxon>
        <taxon>Acanthomorphata</taxon>
        <taxon>Ovalentaria</taxon>
        <taxon>Blenniimorphae</taxon>
        <taxon>Blenniiformes</taxon>
        <taxon>Gobiesocoidei</taxon>
        <taxon>Gobiesocidae</taxon>
        <taxon>Gobiesocinae</taxon>
        <taxon>Gouania</taxon>
    </lineage>
</organism>
<evidence type="ECO:0000256" key="4">
    <source>
        <dbReference type="SAM" id="SignalP"/>
    </source>
</evidence>
<dbReference type="InterPro" id="IPR019482">
    <property type="entry name" value="IL-12_beta_cen-dom"/>
</dbReference>
<dbReference type="PANTHER" id="PTHR48485:SF4">
    <property type="entry name" value="INTERLEUKIN-12 SUBUNIT BETA"/>
    <property type="match status" value="1"/>
</dbReference>
<protein>
    <submittedName>
        <fullName evidence="6">Interleukin-12 subunit beta-like</fullName>
    </submittedName>
</protein>
<dbReference type="Ensembl" id="ENSGWIT00000047970.1">
    <property type="protein sequence ID" value="ENSGWIP00000044245.1"/>
    <property type="gene ID" value="ENSGWIG00000022041.1"/>
</dbReference>
<reference evidence="6" key="1">
    <citation type="submission" date="2020-06" db="EMBL/GenBank/DDBJ databases">
        <authorList>
            <consortium name="Wellcome Sanger Institute Data Sharing"/>
        </authorList>
    </citation>
    <scope>NUCLEOTIDE SEQUENCE [LARGE SCALE GENOMIC DNA]</scope>
</reference>
<evidence type="ECO:0000313" key="6">
    <source>
        <dbReference type="Ensembl" id="ENSGWIP00000044245.1"/>
    </source>
</evidence>
<dbReference type="InterPro" id="IPR003961">
    <property type="entry name" value="FN3_dom"/>
</dbReference>
<evidence type="ECO:0000256" key="1">
    <source>
        <dbReference type="ARBA" id="ARBA00022729"/>
    </source>
</evidence>
<evidence type="ECO:0000259" key="5">
    <source>
        <dbReference type="Pfam" id="PF10420"/>
    </source>
</evidence>
<dbReference type="AlphaFoldDB" id="A0A8C5NC14"/>
<reference evidence="6" key="3">
    <citation type="submission" date="2025-09" db="UniProtKB">
        <authorList>
            <consortium name="Ensembl"/>
        </authorList>
    </citation>
    <scope>IDENTIFICATION</scope>
</reference>
<dbReference type="PIRSF" id="PIRSF038007">
    <property type="entry name" value="IL_12_beta"/>
    <property type="match status" value="1"/>
</dbReference>
<dbReference type="InterPro" id="IPR050676">
    <property type="entry name" value="IL-12"/>
</dbReference>
<evidence type="ECO:0000313" key="7">
    <source>
        <dbReference type="Proteomes" id="UP000694680"/>
    </source>
</evidence>
<evidence type="ECO:0000256" key="2">
    <source>
        <dbReference type="ARBA" id="ARBA00023157"/>
    </source>
</evidence>
<proteinExistence type="predicted"/>
<evidence type="ECO:0000256" key="3">
    <source>
        <dbReference type="ARBA" id="ARBA00023180"/>
    </source>
</evidence>
<feature type="chain" id="PRO_5034657606" evidence="4">
    <location>
        <begin position="23"/>
        <end position="327"/>
    </location>
</feature>
<dbReference type="SUPFAM" id="SSF49265">
    <property type="entry name" value="Fibronectin type III"/>
    <property type="match status" value="2"/>
</dbReference>
<dbReference type="InterPro" id="IPR013783">
    <property type="entry name" value="Ig-like_fold"/>
</dbReference>
<dbReference type="Pfam" id="PF10420">
    <property type="entry name" value="IL12p40_C"/>
    <property type="match status" value="1"/>
</dbReference>
<gene>
    <name evidence="6" type="primary">il12bb</name>
</gene>
<reference evidence="6" key="2">
    <citation type="submission" date="2025-08" db="UniProtKB">
        <authorList>
            <consortium name="Ensembl"/>
        </authorList>
    </citation>
    <scope>IDENTIFICATION</scope>
</reference>
<name>A0A8C5NC14_GOUWI</name>
<keyword evidence="3" id="KW-0325">Glycoprotein</keyword>
<keyword evidence="1 4" id="KW-0732">Signal</keyword>
<keyword evidence="2" id="KW-1015">Disulfide bond</keyword>
<sequence length="327" mass="37156">MMGHFFLQMCLLTVMIIWAVLGVSTSNSLHENIVTLMDNVVVLRVPQIKGSRVSVLLTCGQAYENAPVFWKKNGLKIEDPKQGNQIQVEVEEAQGGNFTCHQAPSGVYLNHTVVFVQLDSDTRPSILVESVPGEGYIHCSAPNYEGSFRCTWKRDQSRSKATVLLVKSDRNTEKIRCDLDADGSGILCHDENCSFKEEQQRVSLIVYIYNSYLLEGYTKTFYLREIAKPGKLPNLRISGNVSSWDYPALWSKPCTFFSLQFQVKVVQHGRSCNIDEHIVLSVTDKPQYEIPIKSRRYTFCVRAQDKFTEGPWSHWSHCKVNKSQVTC</sequence>
<dbReference type="InterPro" id="IPR015528">
    <property type="entry name" value="IL-12_beta"/>
</dbReference>
<feature type="domain" description="Interleukin-12 beta central" evidence="5">
    <location>
        <begin position="135"/>
        <end position="208"/>
    </location>
</feature>
<dbReference type="InterPro" id="IPR036116">
    <property type="entry name" value="FN3_sf"/>
</dbReference>
<feature type="signal peptide" evidence="4">
    <location>
        <begin position="1"/>
        <end position="22"/>
    </location>
</feature>